<feature type="compositionally biased region" description="Basic and acidic residues" evidence="1">
    <location>
        <begin position="1"/>
        <end position="11"/>
    </location>
</feature>
<evidence type="ECO:0000313" key="3">
    <source>
        <dbReference type="Proteomes" id="UP000737018"/>
    </source>
</evidence>
<dbReference type="AlphaFoldDB" id="A0A8J4QBP3"/>
<evidence type="ECO:0000313" key="2">
    <source>
        <dbReference type="EMBL" id="KAF3947283.1"/>
    </source>
</evidence>
<dbReference type="Proteomes" id="UP000737018">
    <property type="component" value="Unassembled WGS sequence"/>
</dbReference>
<dbReference type="PANTHER" id="PTHR37211:SF1">
    <property type="entry name" value="EXPRESSED PROTEIN"/>
    <property type="match status" value="1"/>
</dbReference>
<dbReference type="InterPro" id="IPR005225">
    <property type="entry name" value="Small_GTP-bd"/>
</dbReference>
<organism evidence="2 3">
    <name type="scientific">Castanea mollissima</name>
    <name type="common">Chinese chestnut</name>
    <dbReference type="NCBI Taxonomy" id="60419"/>
    <lineage>
        <taxon>Eukaryota</taxon>
        <taxon>Viridiplantae</taxon>
        <taxon>Streptophyta</taxon>
        <taxon>Embryophyta</taxon>
        <taxon>Tracheophyta</taxon>
        <taxon>Spermatophyta</taxon>
        <taxon>Magnoliopsida</taxon>
        <taxon>eudicotyledons</taxon>
        <taxon>Gunneridae</taxon>
        <taxon>Pentapetalae</taxon>
        <taxon>rosids</taxon>
        <taxon>fabids</taxon>
        <taxon>Fagales</taxon>
        <taxon>Fagaceae</taxon>
        <taxon>Castanea</taxon>
    </lineage>
</organism>
<evidence type="ECO:0000256" key="1">
    <source>
        <dbReference type="SAM" id="MobiDB-lite"/>
    </source>
</evidence>
<dbReference type="OrthoDB" id="1638581at2759"/>
<dbReference type="PANTHER" id="PTHR37211">
    <property type="entry name" value="EXPRESSED PROTEIN"/>
    <property type="match status" value="1"/>
</dbReference>
<feature type="region of interest" description="Disordered" evidence="1">
    <location>
        <begin position="1"/>
        <end position="30"/>
    </location>
</feature>
<dbReference type="GO" id="GO:0003924">
    <property type="term" value="F:GTPase activity"/>
    <property type="evidence" value="ECO:0007669"/>
    <property type="project" value="InterPro"/>
</dbReference>
<comment type="caution">
    <text evidence="2">The sequence shown here is derived from an EMBL/GenBank/DDBJ whole genome shotgun (WGS) entry which is preliminary data.</text>
</comment>
<dbReference type="Gene3D" id="3.40.50.300">
    <property type="entry name" value="P-loop containing nucleotide triphosphate hydrolases"/>
    <property type="match status" value="1"/>
</dbReference>
<dbReference type="FunFam" id="3.40.50.300:FF:001447">
    <property type="entry name" value="Ras-related protein Rab-1B"/>
    <property type="match status" value="1"/>
</dbReference>
<name>A0A8J4QBP3_9ROSI</name>
<dbReference type="InterPro" id="IPR027417">
    <property type="entry name" value="P-loop_NTPase"/>
</dbReference>
<proteinExistence type="predicted"/>
<dbReference type="InterPro" id="IPR001806">
    <property type="entry name" value="Small_GTPase"/>
</dbReference>
<sequence length="287" mass="32357">MQLHDKTPQEKQKRKATRGPLQKRLSNATTATPRAVYDEIGDWQQRDRDKNLRQHQGVGKSCLLLQFTNKRFQPVHDLTIGVEFGARMITIDNKSITLQIWDTAGQESFRSITRSYYRGAVEVGVLKSTVPSEVQVFWEWICSNSRRIAVGLDLDLEALNWCLEKNISRVGADGYSRISLFHGDGLQPLEAKLVNFESQELISKITLQEGKDGSETCALESTVQVGSIADDKYMKSCHCLLETLFVHLTIAVVVYKRAELVLYFKHVLDALSKKGGIFVMDLYGGTS</sequence>
<dbReference type="PRINTS" id="PR00449">
    <property type="entry name" value="RASTRNSFRMNG"/>
</dbReference>
<protein>
    <submittedName>
        <fullName evidence="2">Uncharacterized protein</fullName>
    </submittedName>
</protein>
<dbReference type="SUPFAM" id="SSF52540">
    <property type="entry name" value="P-loop containing nucleoside triphosphate hydrolases"/>
    <property type="match status" value="1"/>
</dbReference>
<dbReference type="SMART" id="SM00175">
    <property type="entry name" value="RAB"/>
    <property type="match status" value="1"/>
</dbReference>
<dbReference type="Pfam" id="PF00071">
    <property type="entry name" value="Ras"/>
    <property type="match status" value="1"/>
</dbReference>
<accession>A0A8J4QBP3</accession>
<dbReference type="PROSITE" id="PS51419">
    <property type="entry name" value="RAB"/>
    <property type="match status" value="1"/>
</dbReference>
<reference evidence="2" key="1">
    <citation type="submission" date="2020-03" db="EMBL/GenBank/DDBJ databases">
        <title>Castanea mollissima Vanexum genome sequencing.</title>
        <authorList>
            <person name="Staton M."/>
        </authorList>
    </citation>
    <scope>NUCLEOTIDE SEQUENCE</scope>
    <source>
        <tissue evidence="2">Leaf</tissue>
    </source>
</reference>
<keyword evidence="3" id="KW-1185">Reference proteome</keyword>
<dbReference type="SMART" id="SM00173">
    <property type="entry name" value="RAS"/>
    <property type="match status" value="1"/>
</dbReference>
<dbReference type="EMBL" id="JRKL02007960">
    <property type="protein sequence ID" value="KAF3947283.1"/>
    <property type="molecule type" value="Genomic_DNA"/>
</dbReference>
<gene>
    <name evidence="2" type="ORF">CMV_026562</name>
</gene>
<dbReference type="GO" id="GO:0005525">
    <property type="term" value="F:GTP binding"/>
    <property type="evidence" value="ECO:0007669"/>
    <property type="project" value="InterPro"/>
</dbReference>
<dbReference type="NCBIfam" id="TIGR00231">
    <property type="entry name" value="small_GTP"/>
    <property type="match status" value="1"/>
</dbReference>